<name>A0A941GK52_NIACI</name>
<evidence type="ECO:0000259" key="1">
    <source>
        <dbReference type="Pfam" id="PF03161"/>
    </source>
</evidence>
<dbReference type="Pfam" id="PF03161">
    <property type="entry name" value="LAGLIDADG_2"/>
    <property type="match status" value="1"/>
</dbReference>
<protein>
    <submittedName>
        <fullName evidence="2">Endonuclease</fullName>
    </submittedName>
</protein>
<comment type="caution">
    <text evidence="2">The sequence shown here is derived from an EMBL/GenBank/DDBJ whole genome shotgun (WGS) entry which is preliminary data.</text>
</comment>
<feature type="domain" description="Homing endonuclease LAGLIDADG" evidence="1">
    <location>
        <begin position="1"/>
        <end position="162"/>
    </location>
</feature>
<dbReference type="SUPFAM" id="SSF55608">
    <property type="entry name" value="Homing endonucleases"/>
    <property type="match status" value="1"/>
</dbReference>
<dbReference type="AlphaFoldDB" id="A0A941GK52"/>
<organism evidence="2">
    <name type="scientific">Niallia circulans</name>
    <name type="common">Bacillus circulans</name>
    <dbReference type="NCBI Taxonomy" id="1397"/>
    <lineage>
        <taxon>Bacteria</taxon>
        <taxon>Bacillati</taxon>
        <taxon>Bacillota</taxon>
        <taxon>Bacilli</taxon>
        <taxon>Bacillales</taxon>
        <taxon>Bacillaceae</taxon>
        <taxon>Niallia</taxon>
    </lineage>
</organism>
<dbReference type="EMBL" id="JAGTPX010000003">
    <property type="protein sequence ID" value="MBR8668905.1"/>
    <property type="molecule type" value="Genomic_DNA"/>
</dbReference>
<dbReference type="RefSeq" id="WP_212117529.1">
    <property type="nucleotide sequence ID" value="NZ_JAGTPX020000003.1"/>
</dbReference>
<proteinExistence type="predicted"/>
<sequence>MITGKLLGDGNLFQSPGRQARFRFSHRMEDKEWTYHCYHELKQCIPLVMPKYRKIVDPRISAGYTEHYYAQSRNSKYFSELINIWYPQGKKILPFTFLERYLNVLALAWFYQDDGCLIMKDSKIKKIILSTECFSMEENILLAQLIYQNFHIQFSQDKQNRLLLYDQKQILYFLHMIDPYLHSCMNRKRRLALFLPSKLPDKRTTIKLPLSITIKFPTEEIYQILDTLPKLLSLLKSKNGYRNLFINDYFLEDFTNTKKSYQIIIKGKQRVLLEECNYISGLNNSQITELCYRINKVNFTNNLNK</sequence>
<dbReference type="InterPro" id="IPR027434">
    <property type="entry name" value="Homing_endonucl"/>
</dbReference>
<dbReference type="InterPro" id="IPR004860">
    <property type="entry name" value="LAGLIDADG_dom"/>
</dbReference>
<dbReference type="Gene3D" id="3.10.28.10">
    <property type="entry name" value="Homing endonucleases"/>
    <property type="match status" value="2"/>
</dbReference>
<gene>
    <name evidence="2" type="ORF">KD144_05065</name>
</gene>
<dbReference type="GO" id="GO:0004519">
    <property type="term" value="F:endonuclease activity"/>
    <property type="evidence" value="ECO:0007669"/>
    <property type="project" value="UniProtKB-KW"/>
</dbReference>
<evidence type="ECO:0000313" key="2">
    <source>
        <dbReference type="EMBL" id="MBR8668905.1"/>
    </source>
</evidence>
<keyword evidence="2" id="KW-0540">Nuclease</keyword>
<reference evidence="2" key="1">
    <citation type="submission" date="2021-04" db="EMBL/GenBank/DDBJ databases">
        <title>Genomic analysis of electroactive and textile dye degrading Bacillus circulans strain: DC10 isolated from constructed wetland-microbial fuel cells treating textile dye wastewaters.</title>
        <authorList>
            <person name="Patel D.U."/>
            <person name="Desai C.R."/>
        </authorList>
    </citation>
    <scope>NUCLEOTIDE SEQUENCE</scope>
    <source>
        <strain evidence="2">DC10</strain>
    </source>
</reference>
<accession>A0A941GK52</accession>
<keyword evidence="2" id="KW-0255">Endonuclease</keyword>
<keyword evidence="2" id="KW-0378">Hydrolase</keyword>